<evidence type="ECO:0000256" key="5">
    <source>
        <dbReference type="ARBA" id="ARBA00023136"/>
    </source>
</evidence>
<feature type="transmembrane region" description="Helical" evidence="6">
    <location>
        <begin position="265"/>
        <end position="296"/>
    </location>
</feature>
<comment type="caution">
    <text evidence="8">The sequence shown here is derived from an EMBL/GenBank/DDBJ whole genome shotgun (WGS) entry which is preliminary data.</text>
</comment>
<dbReference type="GO" id="GO:0005886">
    <property type="term" value="C:plasma membrane"/>
    <property type="evidence" value="ECO:0007669"/>
    <property type="project" value="UniProtKB-SubCell"/>
</dbReference>
<dbReference type="InterPro" id="IPR052159">
    <property type="entry name" value="Competence_DNA_uptake"/>
</dbReference>
<dbReference type="Pfam" id="PF00753">
    <property type="entry name" value="Lactamase_B"/>
    <property type="match status" value="1"/>
</dbReference>
<sequence>MKPTYYCLAFSVISGLSASLYGWQFWSITFLIVASLPHLKYLNYLRAWGSLFLYVMLMGICYIYGHYILESNISYLNGEETNFSARPLTEPRKTSSGRSLSFQAKLKHGEKIHVFLPYEEKTLKPALNDECKFKGKLSPPKTARNPYSFNYSSFLREQNIYWTVTINPNTLVCKEGNNNWLHTLKKWRSHAVYQLTYEKDEEASALIAALVFGDRSLFSEQRLNQFRQLGIIHLLAVSGLHIGLVTAVLYYLLYRIGMTREKAAYSVLAILPVYAIIAGGAPSVVRASLTCMFVILSVQFKWRFSLLDILSIVCITLLIINPFYLYHLGFQLSFLTSFSLLLSKRIFLNSSPFFSLLKVTGVAQLISLPLMLYHFFEISLLSLLINMLFIPFVSLWVLPISFITMFLQLLSPPAASFTYTLLSQSLKPVYMLVDIIAKWTWPQIVTGQPSEALLLAMIVSIILCLVLWEVQKKKWLAVVGCCSLLLVTLPIMLPYFNGKTTVTILDVGQGDAIVIELPYRNGVYLIDTGGVIRWEDDVNEVKEKTVAGGPGKNVIEPFLKAKGISHIDRLILTHGHLDHVGETCYLTEVLTIGDAFYPIAESVPQEAKNQLMCLHEKNIPIIQVEKGVSWNVDDDSFFIMHPHGDEIDENDRSIVLFAKLSGISFLFTGDLEEGGEKRLLTEYPALKVDILKVGHHGSGTSTREELLEQLKPKIGVISVGENNTFGHPHPDVLTRLENHQVTVFRTDIHGAITIEFEDNSSFTIDHYLK</sequence>
<feature type="transmembrane region" description="Helical" evidence="6">
    <location>
        <begin position="475"/>
        <end position="496"/>
    </location>
</feature>
<dbReference type="InterPro" id="IPR035681">
    <property type="entry name" value="ComA-like_MBL"/>
</dbReference>
<protein>
    <submittedName>
        <fullName evidence="8">DNA internalization-related competence protein ComEC/Rec2</fullName>
    </submittedName>
</protein>
<evidence type="ECO:0000313" key="8">
    <source>
        <dbReference type="EMBL" id="MCR6096808.1"/>
    </source>
</evidence>
<dbReference type="InterPro" id="IPR036866">
    <property type="entry name" value="RibonucZ/Hydroxyglut_hydro"/>
</dbReference>
<evidence type="ECO:0000256" key="3">
    <source>
        <dbReference type="ARBA" id="ARBA00022692"/>
    </source>
</evidence>
<dbReference type="InterPro" id="IPR004797">
    <property type="entry name" value="Competence_ComEC/Rec2"/>
</dbReference>
<dbReference type="PANTHER" id="PTHR30619">
    <property type="entry name" value="DNA INTERNALIZATION/COMPETENCE PROTEIN COMEC/REC2"/>
    <property type="match status" value="1"/>
</dbReference>
<keyword evidence="4 6" id="KW-1133">Transmembrane helix</keyword>
<dbReference type="CDD" id="cd07731">
    <property type="entry name" value="ComA-like_MBL-fold"/>
    <property type="match status" value="1"/>
</dbReference>
<dbReference type="Proteomes" id="UP001057753">
    <property type="component" value="Unassembled WGS sequence"/>
</dbReference>
<proteinExistence type="predicted"/>
<feature type="transmembrane region" description="Helical" evidence="6">
    <location>
        <begin position="51"/>
        <end position="69"/>
    </location>
</feature>
<evidence type="ECO:0000256" key="2">
    <source>
        <dbReference type="ARBA" id="ARBA00022475"/>
    </source>
</evidence>
<accession>A0A9Q4B1V1</accession>
<keyword evidence="2" id="KW-1003">Cell membrane</keyword>
<feature type="transmembrane region" description="Helical" evidence="6">
    <location>
        <begin position="302"/>
        <end position="321"/>
    </location>
</feature>
<comment type="subcellular location">
    <subcellularLocation>
        <location evidence="1">Cell membrane</location>
        <topology evidence="1">Multi-pass membrane protein</topology>
    </subcellularLocation>
</comment>
<dbReference type="Pfam" id="PF03772">
    <property type="entry name" value="Competence"/>
    <property type="match status" value="1"/>
</dbReference>
<dbReference type="RefSeq" id="WP_257821314.1">
    <property type="nucleotide sequence ID" value="NZ_JABXYM010000001.1"/>
</dbReference>
<dbReference type="GO" id="GO:0030420">
    <property type="term" value="P:establishment of competence for transformation"/>
    <property type="evidence" value="ECO:0007669"/>
    <property type="project" value="InterPro"/>
</dbReference>
<dbReference type="AlphaFoldDB" id="A0A9Q4B1V1"/>
<dbReference type="InterPro" id="IPR025405">
    <property type="entry name" value="DUF4131"/>
</dbReference>
<gene>
    <name evidence="8" type="ORF">HXA33_09595</name>
</gene>
<evidence type="ECO:0000256" key="1">
    <source>
        <dbReference type="ARBA" id="ARBA00004651"/>
    </source>
</evidence>
<keyword evidence="5 6" id="KW-0472">Membrane</keyword>
<dbReference type="Gene3D" id="3.60.15.10">
    <property type="entry name" value="Ribonuclease Z/Hydroxyacylglutathione hydrolase-like"/>
    <property type="match status" value="1"/>
</dbReference>
<evidence type="ECO:0000256" key="4">
    <source>
        <dbReference type="ARBA" id="ARBA00022989"/>
    </source>
</evidence>
<evidence type="ECO:0000256" key="6">
    <source>
        <dbReference type="SAM" id="Phobius"/>
    </source>
</evidence>
<dbReference type="PANTHER" id="PTHR30619:SF1">
    <property type="entry name" value="RECOMBINATION PROTEIN 2"/>
    <property type="match status" value="1"/>
</dbReference>
<keyword evidence="9" id="KW-1185">Reference proteome</keyword>
<feature type="transmembrane region" description="Helical" evidence="6">
    <location>
        <begin position="231"/>
        <end position="253"/>
    </location>
</feature>
<feature type="transmembrane region" description="Helical" evidence="6">
    <location>
        <begin position="452"/>
        <end position="468"/>
    </location>
</feature>
<dbReference type="Pfam" id="PF13567">
    <property type="entry name" value="DUF4131"/>
    <property type="match status" value="1"/>
</dbReference>
<organism evidence="8 9">
    <name type="scientific">Salipaludibacillus agaradhaerens</name>
    <name type="common">Bacillus agaradhaerens</name>
    <dbReference type="NCBI Taxonomy" id="76935"/>
    <lineage>
        <taxon>Bacteria</taxon>
        <taxon>Bacillati</taxon>
        <taxon>Bacillota</taxon>
        <taxon>Bacilli</taxon>
        <taxon>Bacillales</taxon>
        <taxon>Bacillaceae</taxon>
    </lineage>
</organism>
<evidence type="ECO:0000313" key="9">
    <source>
        <dbReference type="Proteomes" id="UP001057753"/>
    </source>
</evidence>
<feature type="transmembrane region" description="Helical" evidence="6">
    <location>
        <begin position="353"/>
        <end position="376"/>
    </location>
</feature>
<dbReference type="SUPFAM" id="SSF56281">
    <property type="entry name" value="Metallo-hydrolase/oxidoreductase"/>
    <property type="match status" value="1"/>
</dbReference>
<dbReference type="NCBIfam" id="TIGR00360">
    <property type="entry name" value="ComEC_N-term"/>
    <property type="match status" value="1"/>
</dbReference>
<keyword evidence="3 6" id="KW-0812">Transmembrane</keyword>
<feature type="transmembrane region" description="Helical" evidence="6">
    <location>
        <begin position="388"/>
        <end position="410"/>
    </location>
</feature>
<dbReference type="NCBIfam" id="TIGR00361">
    <property type="entry name" value="ComEC_Rec2"/>
    <property type="match status" value="1"/>
</dbReference>
<name>A0A9Q4B1V1_SALAG</name>
<feature type="domain" description="Metallo-beta-lactamase" evidence="7">
    <location>
        <begin position="509"/>
        <end position="721"/>
    </location>
</feature>
<dbReference type="EMBL" id="JABXYM010000001">
    <property type="protein sequence ID" value="MCR6096808.1"/>
    <property type="molecule type" value="Genomic_DNA"/>
</dbReference>
<evidence type="ECO:0000259" key="7">
    <source>
        <dbReference type="SMART" id="SM00849"/>
    </source>
</evidence>
<dbReference type="SMART" id="SM00849">
    <property type="entry name" value="Lactamase_B"/>
    <property type="match status" value="1"/>
</dbReference>
<dbReference type="InterPro" id="IPR004477">
    <property type="entry name" value="ComEC_N"/>
</dbReference>
<reference evidence="8" key="1">
    <citation type="submission" date="2020-06" db="EMBL/GenBank/DDBJ databases">
        <title>Insight into the genomes of haloalkaliphilic bacilli from Kenyan soda lakes.</title>
        <authorList>
            <person name="Mwirichia R."/>
            <person name="Villamizar G.C."/>
            <person name="Poehlein A."/>
            <person name="Mugweru J."/>
            <person name="Kipnyargis A."/>
            <person name="Kiplimo D."/>
            <person name="Orwa P."/>
            <person name="Daniel R."/>
        </authorList>
    </citation>
    <scope>NUCLEOTIDE SEQUENCE</scope>
    <source>
        <strain evidence="8">B1096_S55</strain>
    </source>
</reference>
<dbReference type="InterPro" id="IPR001279">
    <property type="entry name" value="Metallo-B-lactamas"/>
</dbReference>